<dbReference type="EMBL" id="JAXQNO010000011">
    <property type="protein sequence ID" value="KAK4788310.1"/>
    <property type="molecule type" value="Genomic_DNA"/>
</dbReference>
<evidence type="ECO:0000313" key="2">
    <source>
        <dbReference type="EMBL" id="KAK4788310.1"/>
    </source>
</evidence>
<organism evidence="2 3">
    <name type="scientific">Trapa natans</name>
    <name type="common">Water chestnut</name>
    <dbReference type="NCBI Taxonomy" id="22666"/>
    <lineage>
        <taxon>Eukaryota</taxon>
        <taxon>Viridiplantae</taxon>
        <taxon>Streptophyta</taxon>
        <taxon>Embryophyta</taxon>
        <taxon>Tracheophyta</taxon>
        <taxon>Spermatophyta</taxon>
        <taxon>Magnoliopsida</taxon>
        <taxon>eudicotyledons</taxon>
        <taxon>Gunneridae</taxon>
        <taxon>Pentapetalae</taxon>
        <taxon>rosids</taxon>
        <taxon>malvids</taxon>
        <taxon>Myrtales</taxon>
        <taxon>Lythraceae</taxon>
        <taxon>Trapa</taxon>
    </lineage>
</organism>
<keyword evidence="3" id="KW-1185">Reference proteome</keyword>
<dbReference type="Pfam" id="PF10189">
    <property type="entry name" value="Ints3_N"/>
    <property type="match status" value="1"/>
</dbReference>
<protein>
    <recommendedName>
        <fullName evidence="1">Integrator complex subunit 3 N-terminal domain-containing protein</fullName>
    </recommendedName>
</protein>
<dbReference type="GO" id="GO:0005737">
    <property type="term" value="C:cytoplasm"/>
    <property type="evidence" value="ECO:0007669"/>
    <property type="project" value="TreeGrafter"/>
</dbReference>
<evidence type="ECO:0000313" key="3">
    <source>
        <dbReference type="Proteomes" id="UP001346149"/>
    </source>
</evidence>
<dbReference type="Proteomes" id="UP001346149">
    <property type="component" value="Unassembled WGS sequence"/>
</dbReference>
<proteinExistence type="predicted"/>
<comment type="caution">
    <text evidence="2">The sequence shown here is derived from an EMBL/GenBank/DDBJ whole genome shotgun (WGS) entry which is preliminary data.</text>
</comment>
<name>A0AAN7LM48_TRANT</name>
<dbReference type="InterPro" id="IPR019333">
    <property type="entry name" value="INTS3_N"/>
</dbReference>
<sequence length="250" mass="28152">MDGSKQVLTVNLFERFAAEDHHVITCMVVGNDAIVLGTTKAILLPWCLTSFELHPMKQRTSWSSSSISPSTQSRRASAPFPLTIPTQEQYKTLNRTILYGILTEVHHAKTHLQHLHAVVFDGYAFFLSFLTPIVSELLEKLVDSARNQVLCVAREMVDVSAIGFHMLLVSLLRQIVRGDLSDGNLCLCFELVSLFLGKWKLLLEEEPTLLASGLYVFLRLLADQCRVSSNNLKLGALVKLEIEFWIKILR</sequence>
<dbReference type="InterPro" id="IPR045334">
    <property type="entry name" value="INTS3"/>
</dbReference>
<feature type="domain" description="Integrator complex subunit 3 N-terminal" evidence="1">
    <location>
        <begin position="88"/>
        <end position="250"/>
    </location>
</feature>
<dbReference type="PANTHER" id="PTHR13587">
    <property type="entry name" value="INTEGRATOR COMPLEX SUBUNIT 3"/>
    <property type="match status" value="1"/>
</dbReference>
<evidence type="ECO:0000259" key="1">
    <source>
        <dbReference type="Pfam" id="PF10189"/>
    </source>
</evidence>
<reference evidence="2 3" key="1">
    <citation type="journal article" date="2023" name="Hortic Res">
        <title>Pangenome of water caltrop reveals structural variations and asymmetric subgenome divergence after allopolyploidization.</title>
        <authorList>
            <person name="Zhang X."/>
            <person name="Chen Y."/>
            <person name="Wang L."/>
            <person name="Yuan Y."/>
            <person name="Fang M."/>
            <person name="Shi L."/>
            <person name="Lu R."/>
            <person name="Comes H.P."/>
            <person name="Ma Y."/>
            <person name="Chen Y."/>
            <person name="Huang G."/>
            <person name="Zhou Y."/>
            <person name="Zheng Z."/>
            <person name="Qiu Y."/>
        </authorList>
    </citation>
    <scope>NUCLEOTIDE SEQUENCE [LARGE SCALE GENOMIC DNA]</scope>
    <source>
        <strain evidence="2">F231</strain>
    </source>
</reference>
<dbReference type="AlphaFoldDB" id="A0AAN7LM48"/>
<gene>
    <name evidence="2" type="ORF">SAY86_019629</name>
</gene>
<dbReference type="PANTHER" id="PTHR13587:SF7">
    <property type="entry name" value="INTEGRATOR COMPLEX SUBUNIT 3"/>
    <property type="match status" value="1"/>
</dbReference>
<accession>A0AAN7LM48</accession>